<organism evidence="3 4">
    <name type="scientific">Winogradskyella haliclonae</name>
    <dbReference type="NCBI Taxonomy" id="2048558"/>
    <lineage>
        <taxon>Bacteria</taxon>
        <taxon>Pseudomonadati</taxon>
        <taxon>Bacteroidota</taxon>
        <taxon>Flavobacteriia</taxon>
        <taxon>Flavobacteriales</taxon>
        <taxon>Flavobacteriaceae</taxon>
        <taxon>Winogradskyella</taxon>
    </lineage>
</organism>
<evidence type="ECO:0000256" key="1">
    <source>
        <dbReference type="ARBA" id="ARBA00022729"/>
    </source>
</evidence>
<gene>
    <name evidence="3" type="ORF">GCM10011444_07220</name>
</gene>
<sequence length="259" mass="28120">MKQLYKLPIVLSLLFTVTISSQNIQYDLRCSGDGSSYEIYVSRDANTSFPFALGSSTITLILPTGSSRTIAFTSESVATYSQQPAIIDGNSSGNDFYPFTSSGGAQTTLTADTPVLWLTLTPSDGTNQDARLFINGTDPSDLGGVNASNTFTTISASGIVNEYSSNVSDVVVNCSSLSTDDFDKISNELSIYPNPFTDTLLIESNVDIENVEIYDVKGKRVFNNNNGKREISVGHLQKGLYLMKVYYQGGIKTKRVIKK</sequence>
<comment type="caution">
    <text evidence="3">The sequence shown here is derived from an EMBL/GenBank/DDBJ whole genome shotgun (WGS) entry which is preliminary data.</text>
</comment>
<evidence type="ECO:0000313" key="3">
    <source>
        <dbReference type="EMBL" id="GGI56413.1"/>
    </source>
</evidence>
<keyword evidence="4" id="KW-1185">Reference proteome</keyword>
<reference evidence="4" key="1">
    <citation type="journal article" date="2019" name="Int. J. Syst. Evol. Microbiol.">
        <title>The Global Catalogue of Microorganisms (GCM) 10K type strain sequencing project: providing services to taxonomists for standard genome sequencing and annotation.</title>
        <authorList>
            <consortium name="The Broad Institute Genomics Platform"/>
            <consortium name="The Broad Institute Genome Sequencing Center for Infectious Disease"/>
            <person name="Wu L."/>
            <person name="Ma J."/>
        </authorList>
    </citation>
    <scope>NUCLEOTIDE SEQUENCE [LARGE SCALE GENOMIC DNA]</scope>
    <source>
        <strain evidence="4">CCM 8681</strain>
    </source>
</reference>
<name>A0ABQ2BXE4_9FLAO</name>
<dbReference type="NCBIfam" id="TIGR04183">
    <property type="entry name" value="Por_Secre_tail"/>
    <property type="match status" value="1"/>
</dbReference>
<dbReference type="Pfam" id="PF18962">
    <property type="entry name" value="Por_Secre_tail"/>
    <property type="match status" value="1"/>
</dbReference>
<accession>A0ABQ2BXE4</accession>
<proteinExistence type="predicted"/>
<evidence type="ECO:0000259" key="2">
    <source>
        <dbReference type="Pfam" id="PF18962"/>
    </source>
</evidence>
<keyword evidence="1" id="KW-0732">Signal</keyword>
<dbReference type="RefSeq" id="WP_188373330.1">
    <property type="nucleotide sequence ID" value="NZ_BMDQ01000001.1"/>
</dbReference>
<evidence type="ECO:0000313" key="4">
    <source>
        <dbReference type="Proteomes" id="UP000624701"/>
    </source>
</evidence>
<dbReference type="EMBL" id="BMDQ01000001">
    <property type="protein sequence ID" value="GGI56413.1"/>
    <property type="molecule type" value="Genomic_DNA"/>
</dbReference>
<dbReference type="InterPro" id="IPR026444">
    <property type="entry name" value="Secre_tail"/>
</dbReference>
<dbReference type="Proteomes" id="UP000624701">
    <property type="component" value="Unassembled WGS sequence"/>
</dbReference>
<feature type="domain" description="Secretion system C-terminal sorting" evidence="2">
    <location>
        <begin position="191"/>
        <end position="257"/>
    </location>
</feature>
<protein>
    <recommendedName>
        <fullName evidence="2">Secretion system C-terminal sorting domain-containing protein</fullName>
    </recommendedName>
</protein>